<evidence type="ECO:0000313" key="5">
    <source>
        <dbReference type="Proteomes" id="UP000324897"/>
    </source>
</evidence>
<feature type="region of interest" description="Disordered" evidence="1">
    <location>
        <begin position="412"/>
        <end position="433"/>
    </location>
</feature>
<feature type="domain" description="PIR2-like helical" evidence="3">
    <location>
        <begin position="77"/>
        <end position="188"/>
    </location>
</feature>
<keyword evidence="5" id="KW-1185">Reference proteome</keyword>
<dbReference type="OrthoDB" id="693957at2759"/>
<evidence type="ECO:0000256" key="1">
    <source>
        <dbReference type="SAM" id="MobiDB-lite"/>
    </source>
</evidence>
<proteinExistence type="predicted"/>
<feature type="compositionally biased region" description="Basic and acidic residues" evidence="1">
    <location>
        <begin position="24"/>
        <end position="62"/>
    </location>
</feature>
<dbReference type="InterPro" id="IPR046527">
    <property type="entry name" value="PIR2-like_helical"/>
</dbReference>
<organism evidence="4 5">
    <name type="scientific">Eragrostis curvula</name>
    <name type="common">weeping love grass</name>
    <dbReference type="NCBI Taxonomy" id="38414"/>
    <lineage>
        <taxon>Eukaryota</taxon>
        <taxon>Viridiplantae</taxon>
        <taxon>Streptophyta</taxon>
        <taxon>Embryophyta</taxon>
        <taxon>Tracheophyta</taxon>
        <taxon>Spermatophyta</taxon>
        <taxon>Magnoliopsida</taxon>
        <taxon>Liliopsida</taxon>
        <taxon>Poales</taxon>
        <taxon>Poaceae</taxon>
        <taxon>PACMAD clade</taxon>
        <taxon>Chloridoideae</taxon>
        <taxon>Eragrostideae</taxon>
        <taxon>Eragrostidinae</taxon>
        <taxon>Eragrostis</taxon>
    </lineage>
</organism>
<feature type="domain" description="DUF3615" evidence="2">
    <location>
        <begin position="302"/>
        <end position="411"/>
    </location>
</feature>
<dbReference type="InterPro" id="IPR022059">
    <property type="entry name" value="DUF3615"/>
</dbReference>
<dbReference type="PANTHER" id="PTHR33120">
    <property type="entry name" value="EXPRESSED PROTEIN-RELATED"/>
    <property type="match status" value="1"/>
</dbReference>
<dbReference type="Gramene" id="TVU48422">
    <property type="protein sequence ID" value="TVU48422"/>
    <property type="gene ID" value="EJB05_08058"/>
</dbReference>
<accession>A0A5J9WI90</accession>
<evidence type="ECO:0000259" key="2">
    <source>
        <dbReference type="Pfam" id="PF12274"/>
    </source>
</evidence>
<dbReference type="PANTHER" id="PTHR33120:SF39">
    <property type="entry name" value="OS01G0314000 PROTEIN"/>
    <property type="match status" value="1"/>
</dbReference>
<dbReference type="AlphaFoldDB" id="A0A5J9WI90"/>
<dbReference type="Pfam" id="PF12274">
    <property type="entry name" value="DUF3615"/>
    <property type="match status" value="1"/>
</dbReference>
<evidence type="ECO:0000313" key="4">
    <source>
        <dbReference type="EMBL" id="TVU48422.1"/>
    </source>
</evidence>
<comment type="caution">
    <text evidence="4">The sequence shown here is derived from an EMBL/GenBank/DDBJ whole genome shotgun (WGS) entry which is preliminary data.</text>
</comment>
<protein>
    <submittedName>
        <fullName evidence="4">Uncharacterized protein</fullName>
    </submittedName>
</protein>
<feature type="compositionally biased region" description="Low complexity" evidence="1">
    <location>
        <begin position="11"/>
        <end position="23"/>
    </location>
</feature>
<name>A0A5J9WI90_9POAL</name>
<gene>
    <name evidence="4" type="ORF">EJB05_08058</name>
</gene>
<sequence>MEEVDPIGKISSLSSSSTSSGSSSDDRVAQRKIPFPDRRQQQSIKDEGGEEKKEENPAPRMGARDGRVLRKLLLSIIRGHYIEAISRLPAAVLTTARAHGLLVGGHCYGPFRPVENIIINSVWYAAAFPFRSGSIDVAVVSAEGMSRLAHRSLDGLVAILRHHCPGLSHDDALWQLCLSGADLHGAASSVRGAAPFTRTELEAVPFQVAAQAAGHPKPAALALFVTSLLPNVERYALSLLAAKHTLCLPDILCLSAMLLPFLQPEEQPPQPSPQEQNPEVFRIFGEKRKYLKIWYQNLLDIADAALRKFVDQTGEQYHLHTIYGQSIVNNDDYLLDRYIHINLMAWRKVGSSSSACQTEAPVHFFAEAHNPPTKDCPEECITLCCMLAQLSPRHVDNCYACMTEHQKIDHPDAETHFGGHPHKTVETENDSDFPSTDDIDVDFRFFDPDKDIDLIQFYADRVARIKAIRSEFRSRNRRVNEDGATCSKIRFDEDDSEDEDISSEDTSDECDFCIQYI</sequence>
<reference evidence="4 5" key="1">
    <citation type="journal article" date="2019" name="Sci. Rep.">
        <title>A high-quality genome of Eragrostis curvula grass provides insights into Poaceae evolution and supports new strategies to enhance forage quality.</title>
        <authorList>
            <person name="Carballo J."/>
            <person name="Santos B.A.C.M."/>
            <person name="Zappacosta D."/>
            <person name="Garbus I."/>
            <person name="Selva J.P."/>
            <person name="Gallo C.A."/>
            <person name="Diaz A."/>
            <person name="Albertini E."/>
            <person name="Caccamo M."/>
            <person name="Echenique V."/>
        </authorList>
    </citation>
    <scope>NUCLEOTIDE SEQUENCE [LARGE SCALE GENOMIC DNA]</scope>
    <source>
        <strain evidence="5">cv. Victoria</strain>
        <tissue evidence="4">Leaf</tissue>
    </source>
</reference>
<dbReference type="Proteomes" id="UP000324897">
    <property type="component" value="Chromosome 5"/>
</dbReference>
<feature type="region of interest" description="Disordered" evidence="1">
    <location>
        <begin position="1"/>
        <end position="62"/>
    </location>
</feature>
<evidence type="ECO:0000259" key="3">
    <source>
        <dbReference type="Pfam" id="PF20235"/>
    </source>
</evidence>
<dbReference type="Pfam" id="PF20235">
    <property type="entry name" value="PIR2-like_helical"/>
    <property type="match status" value="1"/>
</dbReference>
<dbReference type="EMBL" id="RWGY01000004">
    <property type="protein sequence ID" value="TVU48422.1"/>
    <property type="molecule type" value="Genomic_DNA"/>
</dbReference>